<dbReference type="InterPro" id="IPR036322">
    <property type="entry name" value="WD40_repeat_dom_sf"/>
</dbReference>
<dbReference type="Gene3D" id="2.130.10.10">
    <property type="entry name" value="YVTN repeat-like/Quinoprotein amine dehydrogenase"/>
    <property type="match status" value="2"/>
</dbReference>
<feature type="compositionally biased region" description="Low complexity" evidence="3">
    <location>
        <begin position="367"/>
        <end position="379"/>
    </location>
</feature>
<evidence type="ECO:0000313" key="4">
    <source>
        <dbReference type="EMBL" id="CAB9500643.1"/>
    </source>
</evidence>
<dbReference type="InterPro" id="IPR015943">
    <property type="entry name" value="WD40/YVTN_repeat-like_dom_sf"/>
</dbReference>
<gene>
    <name evidence="4" type="ORF">SEMRO_88_G046630.1</name>
</gene>
<dbReference type="InterPro" id="IPR001680">
    <property type="entry name" value="WD40_rpt"/>
</dbReference>
<dbReference type="AlphaFoldDB" id="A0A9N8DCV8"/>
<comment type="caution">
    <text evidence="4">The sequence shown here is derived from an EMBL/GenBank/DDBJ whole genome shotgun (WGS) entry which is preliminary data.</text>
</comment>
<dbReference type="EMBL" id="CAICTM010000087">
    <property type="protein sequence ID" value="CAB9500643.1"/>
    <property type="molecule type" value="Genomic_DNA"/>
</dbReference>
<evidence type="ECO:0000313" key="5">
    <source>
        <dbReference type="Proteomes" id="UP001153069"/>
    </source>
</evidence>
<accession>A0A9N8DCV8</accession>
<evidence type="ECO:0000256" key="3">
    <source>
        <dbReference type="SAM" id="MobiDB-lite"/>
    </source>
</evidence>
<organism evidence="4 5">
    <name type="scientific">Seminavis robusta</name>
    <dbReference type="NCBI Taxonomy" id="568900"/>
    <lineage>
        <taxon>Eukaryota</taxon>
        <taxon>Sar</taxon>
        <taxon>Stramenopiles</taxon>
        <taxon>Ochrophyta</taxon>
        <taxon>Bacillariophyta</taxon>
        <taxon>Bacillariophyceae</taxon>
        <taxon>Bacillariophycidae</taxon>
        <taxon>Naviculales</taxon>
        <taxon>Naviculaceae</taxon>
        <taxon>Seminavis</taxon>
    </lineage>
</organism>
<proteinExistence type="predicted"/>
<keyword evidence="1" id="KW-0853">WD repeat</keyword>
<feature type="region of interest" description="Disordered" evidence="3">
    <location>
        <begin position="360"/>
        <end position="419"/>
    </location>
</feature>
<protein>
    <submittedName>
        <fullName evidence="4">WD repeat-containing protein 89</fullName>
    </submittedName>
</protein>
<name>A0A9N8DCV8_9STRA</name>
<reference evidence="4" key="1">
    <citation type="submission" date="2020-06" db="EMBL/GenBank/DDBJ databases">
        <authorList>
            <consortium name="Plant Systems Biology data submission"/>
        </authorList>
    </citation>
    <scope>NUCLEOTIDE SEQUENCE</scope>
    <source>
        <strain evidence="4">D6</strain>
    </source>
</reference>
<evidence type="ECO:0000256" key="1">
    <source>
        <dbReference type="ARBA" id="ARBA00022574"/>
    </source>
</evidence>
<feature type="compositionally biased region" description="Basic residues" evidence="3">
    <location>
        <begin position="408"/>
        <end position="419"/>
    </location>
</feature>
<dbReference type="SUPFAM" id="SSF50978">
    <property type="entry name" value="WD40 repeat-like"/>
    <property type="match status" value="1"/>
</dbReference>
<keyword evidence="2" id="KW-0677">Repeat</keyword>
<sequence>MNEARAHQLAPCRTVVTSFNPRKTPTSGDYFDDGDWVLSVLSSPTYISCAQSNGEIQVYDPRRLHVVYSFPRVHDGMITDLVGAPPQQNADHILVSSGTDGRVCVLDLRQQQQQHVSFSLPHSHEQALSVSMGYDGNLAAVGSSKAKIHFFDLRQASAPLGSYVNSHTDEVTRVRFQHAPEYNFSASSTTSTAGCLLSGSEDGLACVFDTTQPSEEAALKSVMNAQTSLRHVGFFGPNLEGVYCLTGSETLSLWNWDAAQCLADCSDIRQTLGVDYLTNAHWDHRRNELAILAGCANGDACLSAMNVTQSNPTKLHTSHRLAGGHRGVVRDWCPISAGLLVSVGEDARMCEWNLTGRQSNATGKVSVTQQQQQQQQTVQRRGSGASQQQQQQPGSLDSSRRNGNGPLRRQRNKRTVNPY</sequence>
<dbReference type="PANTHER" id="PTHR22889">
    <property type="entry name" value="WD REPEAT-CONTAINING PROTEIN 89"/>
    <property type="match status" value="1"/>
</dbReference>
<dbReference type="SMART" id="SM00320">
    <property type="entry name" value="WD40"/>
    <property type="match status" value="5"/>
</dbReference>
<dbReference type="OrthoDB" id="25131at2759"/>
<keyword evidence="5" id="KW-1185">Reference proteome</keyword>
<dbReference type="Proteomes" id="UP001153069">
    <property type="component" value="Unassembled WGS sequence"/>
</dbReference>
<dbReference type="PANTHER" id="PTHR22889:SF0">
    <property type="entry name" value="WD REPEAT-CONTAINING PROTEIN 89"/>
    <property type="match status" value="1"/>
</dbReference>
<dbReference type="InterPro" id="IPR039328">
    <property type="entry name" value="WDR89"/>
</dbReference>
<evidence type="ECO:0000256" key="2">
    <source>
        <dbReference type="ARBA" id="ARBA00022737"/>
    </source>
</evidence>